<dbReference type="OrthoDB" id="1447721at2"/>
<comment type="caution">
    <text evidence="1">The sequence shown here is derived from an EMBL/GenBank/DDBJ whole genome shotgun (WGS) entry which is preliminary data.</text>
</comment>
<reference evidence="1 2" key="1">
    <citation type="journal article" date="2017" name="Int. J. Syst. Evol. Microbiol.">
        <title>Mucilaginibacterpsychrotolerans sp. nov., isolated from peatlands.</title>
        <authorList>
            <person name="Deng Y."/>
            <person name="Shen L."/>
            <person name="Xu B."/>
            <person name="Liu Y."/>
            <person name="Gu Z."/>
            <person name="Liu H."/>
            <person name="Zhou Y."/>
        </authorList>
    </citation>
    <scope>NUCLEOTIDE SEQUENCE [LARGE SCALE GENOMIC DNA]</scope>
    <source>
        <strain evidence="1 2">NH7-4</strain>
    </source>
</reference>
<gene>
    <name evidence="1" type="ORF">E2R66_16790</name>
</gene>
<dbReference type="AlphaFoldDB" id="A0A4Y8SC78"/>
<name>A0A4Y8SC78_9SPHI</name>
<protein>
    <submittedName>
        <fullName evidence="1">Uncharacterized protein</fullName>
    </submittedName>
</protein>
<sequence length="88" mass="10121">MATSLAFKLESNAVLLQKIIAAYTPYSYQSIDLDQEIEDVYIAKEFKLNFCHDILNTWKQIDGAALINDMFEDLKTGNDILKIVKYIQ</sequence>
<keyword evidence="2" id="KW-1185">Reference proteome</keyword>
<dbReference type="Proteomes" id="UP000297540">
    <property type="component" value="Unassembled WGS sequence"/>
</dbReference>
<organism evidence="1 2">
    <name type="scientific">Mucilaginibacter psychrotolerans</name>
    <dbReference type="NCBI Taxonomy" id="1524096"/>
    <lineage>
        <taxon>Bacteria</taxon>
        <taxon>Pseudomonadati</taxon>
        <taxon>Bacteroidota</taxon>
        <taxon>Sphingobacteriia</taxon>
        <taxon>Sphingobacteriales</taxon>
        <taxon>Sphingobacteriaceae</taxon>
        <taxon>Mucilaginibacter</taxon>
    </lineage>
</organism>
<evidence type="ECO:0000313" key="2">
    <source>
        <dbReference type="Proteomes" id="UP000297540"/>
    </source>
</evidence>
<accession>A0A4Y8SC78</accession>
<evidence type="ECO:0000313" key="1">
    <source>
        <dbReference type="EMBL" id="TFF36197.1"/>
    </source>
</evidence>
<dbReference type="EMBL" id="SOZE01000017">
    <property type="protein sequence ID" value="TFF36197.1"/>
    <property type="molecule type" value="Genomic_DNA"/>
</dbReference>
<proteinExistence type="predicted"/>
<dbReference type="RefSeq" id="WP_133232602.1">
    <property type="nucleotide sequence ID" value="NZ_SOZE01000017.1"/>
</dbReference>